<dbReference type="RefSeq" id="WP_131595459.1">
    <property type="nucleotide sequence ID" value="NZ_SJSL01000002.1"/>
</dbReference>
<dbReference type="Gene3D" id="1.10.10.10">
    <property type="entry name" value="Winged helix-like DNA-binding domain superfamily/Winged helix DNA-binding domain"/>
    <property type="match status" value="1"/>
</dbReference>
<evidence type="ECO:0000313" key="1">
    <source>
        <dbReference type="EMBL" id="TCD00895.1"/>
    </source>
</evidence>
<dbReference type="Pfam" id="PF04255">
    <property type="entry name" value="DUF433"/>
    <property type="match status" value="1"/>
</dbReference>
<reference evidence="1 2" key="1">
    <citation type="submission" date="2019-02" db="EMBL/GenBank/DDBJ databases">
        <title>Pedobacter sp. RP-1-14 sp. nov., isolated from Arctic soil.</title>
        <authorList>
            <person name="Dahal R.H."/>
        </authorList>
    </citation>
    <scope>NUCLEOTIDE SEQUENCE [LARGE SCALE GENOMIC DNA]</scope>
    <source>
        <strain evidence="1 2">RP-1-14</strain>
    </source>
</reference>
<gene>
    <name evidence="1" type="ORF">EZ437_08960</name>
</gene>
<dbReference type="InterPro" id="IPR009057">
    <property type="entry name" value="Homeodomain-like_sf"/>
</dbReference>
<dbReference type="EMBL" id="SJSL01000002">
    <property type="protein sequence ID" value="TCD00895.1"/>
    <property type="molecule type" value="Genomic_DNA"/>
</dbReference>
<keyword evidence="2" id="KW-1185">Reference proteome</keyword>
<dbReference type="OrthoDB" id="940717at2"/>
<dbReference type="InterPro" id="IPR036388">
    <property type="entry name" value="WH-like_DNA-bd_sf"/>
</dbReference>
<accession>A0A4R0NNX8</accession>
<dbReference type="AlphaFoldDB" id="A0A4R0NNX8"/>
<dbReference type="SUPFAM" id="SSF46689">
    <property type="entry name" value="Homeodomain-like"/>
    <property type="match status" value="1"/>
</dbReference>
<sequence length="226" mass="25949">MKETKISDPELGAGIYTIPDVAFILRLPQAKVRRWMKEFWDGRLGKDYEVKYSHGEGREKVTKFHTLIEFYVFYQLRELGISTKQIFLAHRDISSQLNTAYPFASSKVLSDGKSILFELNDGTLVNADESKQSVFKEIIESFCKKIEFSSTDIAQCFYPMGRDKHIVVDPHHQFGQPTIENTNILAETIFDLFKAGESIDFLARLYQLPIKEIKDAITFYTPKSAA</sequence>
<dbReference type="InterPro" id="IPR007367">
    <property type="entry name" value="DUF433"/>
</dbReference>
<evidence type="ECO:0000313" key="2">
    <source>
        <dbReference type="Proteomes" id="UP000293347"/>
    </source>
</evidence>
<organism evidence="1 2">
    <name type="scientific">Pedobacter psychroterrae</name>
    <dbReference type="NCBI Taxonomy" id="2530453"/>
    <lineage>
        <taxon>Bacteria</taxon>
        <taxon>Pseudomonadati</taxon>
        <taxon>Bacteroidota</taxon>
        <taxon>Sphingobacteriia</taxon>
        <taxon>Sphingobacteriales</taxon>
        <taxon>Sphingobacteriaceae</taxon>
        <taxon>Pedobacter</taxon>
    </lineage>
</organism>
<comment type="caution">
    <text evidence="1">The sequence shown here is derived from an EMBL/GenBank/DDBJ whole genome shotgun (WGS) entry which is preliminary data.</text>
</comment>
<protein>
    <submittedName>
        <fullName evidence="1">DUF433 domain-containing protein</fullName>
    </submittedName>
</protein>
<dbReference type="Proteomes" id="UP000293347">
    <property type="component" value="Unassembled WGS sequence"/>
</dbReference>
<proteinExistence type="predicted"/>
<name>A0A4R0NNX8_9SPHI</name>